<evidence type="ECO:0000313" key="8">
    <source>
        <dbReference type="RefSeq" id="XP_022105744.1"/>
    </source>
</evidence>
<dbReference type="PANTHER" id="PTHR46312">
    <property type="entry name" value="NACHT DOMAIN-CONTAINING PROTEIN"/>
    <property type="match status" value="1"/>
</dbReference>
<proteinExistence type="predicted"/>
<dbReference type="RefSeq" id="XP_022105744.1">
    <property type="nucleotide sequence ID" value="XM_022250052.1"/>
</dbReference>
<evidence type="ECO:0000256" key="2">
    <source>
        <dbReference type="ARBA" id="ARBA00022840"/>
    </source>
</evidence>
<accession>A0A8B7ZJN6</accession>
<feature type="region of interest" description="Disordered" evidence="3">
    <location>
        <begin position="1"/>
        <end position="100"/>
    </location>
</feature>
<dbReference type="InterPro" id="IPR007111">
    <property type="entry name" value="NACHT_NTPase"/>
</dbReference>
<protein>
    <submittedName>
        <fullName evidence="6 7">Uncharacterized protein LOC110987358 isoform X1</fullName>
    </submittedName>
</protein>
<dbReference type="RefSeq" id="XP_022105726.1">
    <property type="nucleotide sequence ID" value="XM_022250034.1"/>
</dbReference>
<evidence type="ECO:0000313" key="6">
    <source>
        <dbReference type="RefSeq" id="XP_022105726.1"/>
    </source>
</evidence>
<dbReference type="InterPro" id="IPR027417">
    <property type="entry name" value="P-loop_NTPase"/>
</dbReference>
<dbReference type="Pfam" id="PF13516">
    <property type="entry name" value="LRR_6"/>
    <property type="match status" value="1"/>
</dbReference>
<dbReference type="Pfam" id="PF05729">
    <property type="entry name" value="NACHT"/>
    <property type="match status" value="1"/>
</dbReference>
<evidence type="ECO:0000256" key="1">
    <source>
        <dbReference type="ARBA" id="ARBA00022741"/>
    </source>
</evidence>
<dbReference type="RefSeq" id="XP_022105735.1">
    <property type="nucleotide sequence ID" value="XM_022250043.1"/>
</dbReference>
<evidence type="ECO:0000313" key="5">
    <source>
        <dbReference type="Proteomes" id="UP000694845"/>
    </source>
</evidence>
<evidence type="ECO:0000256" key="3">
    <source>
        <dbReference type="SAM" id="MobiDB-lite"/>
    </source>
</evidence>
<dbReference type="GO" id="GO:0005524">
    <property type="term" value="F:ATP binding"/>
    <property type="evidence" value="ECO:0007669"/>
    <property type="project" value="UniProtKB-KW"/>
</dbReference>
<dbReference type="SUPFAM" id="SSF52540">
    <property type="entry name" value="P-loop containing nucleoside triphosphate hydrolases"/>
    <property type="match status" value="1"/>
</dbReference>
<name>A0A8B7ZJN6_ACAPL</name>
<keyword evidence="5" id="KW-1185">Reference proteome</keyword>
<dbReference type="SMART" id="SM00367">
    <property type="entry name" value="LRR_CC"/>
    <property type="match status" value="7"/>
</dbReference>
<dbReference type="Gene3D" id="3.80.10.10">
    <property type="entry name" value="Ribonuclease Inhibitor"/>
    <property type="match status" value="5"/>
</dbReference>
<gene>
    <name evidence="6 7 8" type="primary">LOC110987358</name>
</gene>
<evidence type="ECO:0000313" key="7">
    <source>
        <dbReference type="RefSeq" id="XP_022105735.1"/>
    </source>
</evidence>
<feature type="compositionally biased region" description="Polar residues" evidence="3">
    <location>
        <begin position="261"/>
        <end position="277"/>
    </location>
</feature>
<dbReference type="PANTHER" id="PTHR46312:SF2">
    <property type="entry name" value="NUCLEOTIDE-BINDING OLIGOMERIZATION DOMAIN-CONTAINING PROTEIN 2-LIKE"/>
    <property type="match status" value="1"/>
</dbReference>
<keyword evidence="2" id="KW-0067">ATP-binding</keyword>
<feature type="region of interest" description="Disordered" evidence="3">
    <location>
        <begin position="124"/>
        <end position="166"/>
    </location>
</feature>
<evidence type="ECO:0000259" key="4">
    <source>
        <dbReference type="PROSITE" id="PS50837"/>
    </source>
</evidence>
<dbReference type="InterPro" id="IPR001611">
    <property type="entry name" value="Leu-rich_rpt"/>
</dbReference>
<feature type="compositionally biased region" description="Basic and acidic residues" evidence="3">
    <location>
        <begin position="153"/>
        <end position="166"/>
    </location>
</feature>
<dbReference type="KEGG" id="aplc:110987358"/>
<keyword evidence="1" id="KW-0547">Nucleotide-binding</keyword>
<dbReference type="InterPro" id="IPR006553">
    <property type="entry name" value="Leu-rich_rpt_Cys-con_subtyp"/>
</dbReference>
<dbReference type="PRINTS" id="PR00364">
    <property type="entry name" value="DISEASERSIST"/>
</dbReference>
<organism evidence="5 8">
    <name type="scientific">Acanthaster planci</name>
    <name type="common">Crown-of-thorns starfish</name>
    <dbReference type="NCBI Taxonomy" id="133434"/>
    <lineage>
        <taxon>Eukaryota</taxon>
        <taxon>Metazoa</taxon>
        <taxon>Echinodermata</taxon>
        <taxon>Eleutherozoa</taxon>
        <taxon>Asterozoa</taxon>
        <taxon>Asteroidea</taxon>
        <taxon>Valvatacea</taxon>
        <taxon>Valvatida</taxon>
        <taxon>Acanthasteridae</taxon>
        <taxon>Acanthaster</taxon>
    </lineage>
</organism>
<reference evidence="6 7" key="1">
    <citation type="submission" date="2025-04" db="UniProtKB">
        <authorList>
            <consortium name="RefSeq"/>
        </authorList>
    </citation>
    <scope>IDENTIFICATION</scope>
</reference>
<sequence>MPASNDQDFPSDLSAEDGGQDKPVSHYLSCTAADVSSEGGNPAQSAQKPSRMQSVLSRLFWRSKQRDKGPSSIGQQCQRDEMTSQVLAEIPSRPSPRHHQAPEILQVLPSAKKKPSSRLQSVLRKVNRKKKDCEGMPGVCVEQSSGQRAVQSNKHDQPSDGEEKVDLSTQQVLTKGSHPVEPDRAAVVHFSPRSACHVETLNVTGDENPCFFGPMYGPTFNLTVVSAPKDQGEDKREIHSHDAVFGKLPISPEDTNRRSSKIQTSAEMPVASSNSDRQPGPYEELSATRKLQEATLAEAAADLCEKALQSRYTTTGSYVQIIPWLEDDTKHIMDIYTGLQVVGDYIKGKLKSYKGIFLVETREGNVIKRIILDGQAGVGKSTLIAKVTYDWAMKCVSVLLKYKLVFALKMHSLEQSSELVDAVFAQLLDRDTPIDKCALKSFINTNPEKVLILLDGFDEFTTTDLNESTFGSILKILNRKECRDCCVVVTTRSSHLSKLVNKLLVQKPFTHVRVLGFSAEDVNDYISKFYSKEPEKAQRLCERIQSSDVLRDLARSPMLLLVMCVLWREDSSLPDTMYRLYSEVLRYMFKRKAGISNHEVSKVVVELGKIAFHGLISPVQLLSFKQSEFVNSTLNTALRVGLVTSQRVMKGLDTLDSIQFMHMTFQEFSAAKYFQSLLKTSPEEFQKILKQLENAIKNHPAGFEYLLRFCCGDSQGCTAQILKMLQNTFSNSALKLALMCFFESQSKSIPSQDLVSAVLSSAVHIEDCNSDSLNSHMWFVKQVMEQPEGHANAKLASVAELAVCRCNLQRWDTSLTHCLKGLSNLSILVLKECSLSVINMQHIAASIGKLVNLTLLDLSGNECLGGSVPSWVLHLHVLKRLEKLNLEDCHLNRKDVRSLAVSVGHIGSLHDCSVQTDVHRRSPADDLVWPTNRLVSETEKETSRKRGIRLDITECSLTGSDMAEIMEALTRRKDLVELVLSRNNGLGGSATLWFNPLMHLKSLQELVLSNCLLKDSDIEYIAVSLSGMPLVAKLDLSQNSLGGLGGSWASHFQIMTHLQKLSLKYCSLTGEDAKLLAISLSCLANLTKLDLSFNESLGGSAGVWAPCLDQMRSLQKLYLRQCALSSKDVKYIAMSLSSMASCKDLNLSSNELLSASAGNWSPHLRRMHHLKNLILLGCNLNKQDLRHLATSFSYMPNLVNCLVKSAYLSGRFLVEPTKTGIRLDLSQRSLTGKDLAFILEAVSNRNDLVEFILSGNVAVSGSAALWSPYLKQLRRLERLELHHCSLQPKDIEHIALMLEDMTSLTKLDLSLNDTLGGSGKLWAPQLKLMKHLQMLDLSSCDLTGVDMKNISVSLCDLPNLKGLKVSDNDSLGGTASLWSVPLQSLNHLEMLEFDECNIKRQEFKYVAASIGLLRNLVNCSVRSNYMGSRFQFSIQPVSSGIHVYLSDYSLTGTNLADILEGLSSRSSDLVELSLVGNDALANSASLWSFHLKQLKNLQVLVLNRCSMLGSDVEQITLTLSSMPSLRALELSGNMALGGACNVWAPFLYHVKHIQELHLSCCSLMPSDMKHIAEACSVMPALSELDLTGNEALSGSAALWAPHLKQMKHLCNLRFQECLLTGEDKQHIARCLSLNESASCFI</sequence>
<dbReference type="GeneID" id="110987358"/>
<feature type="domain" description="NACHT" evidence="4">
    <location>
        <begin position="368"/>
        <end position="569"/>
    </location>
</feature>
<dbReference type="SUPFAM" id="SSF52058">
    <property type="entry name" value="L domain-like"/>
    <property type="match status" value="1"/>
</dbReference>
<dbReference type="Gene3D" id="3.40.50.300">
    <property type="entry name" value="P-loop containing nucleotide triphosphate hydrolases"/>
    <property type="match status" value="1"/>
</dbReference>
<feature type="compositionally biased region" description="Polar residues" evidence="3">
    <location>
        <begin position="38"/>
        <end position="56"/>
    </location>
</feature>
<feature type="region of interest" description="Disordered" evidence="3">
    <location>
        <begin position="247"/>
        <end position="282"/>
    </location>
</feature>
<dbReference type="Proteomes" id="UP000694845">
    <property type="component" value="Unplaced"/>
</dbReference>
<feature type="compositionally biased region" description="Polar residues" evidence="3">
    <location>
        <begin position="142"/>
        <end position="152"/>
    </location>
</feature>
<dbReference type="OrthoDB" id="120976at2759"/>
<dbReference type="InterPro" id="IPR032675">
    <property type="entry name" value="LRR_dom_sf"/>
</dbReference>
<dbReference type="SMART" id="SM00368">
    <property type="entry name" value="LRR_RI"/>
    <property type="match status" value="9"/>
</dbReference>
<dbReference type="SUPFAM" id="SSF52047">
    <property type="entry name" value="RNI-like"/>
    <property type="match status" value="1"/>
</dbReference>
<dbReference type="PROSITE" id="PS50837">
    <property type="entry name" value="NACHT"/>
    <property type="match status" value="1"/>
</dbReference>